<sequence length="359" mass="41704">MLILAIFYFRRKKFPGDNLKTAIVSADNLDCNQRNNLLKMCNIISSIDVVAVAKNFREVIGKFKPKDVAITNFLKNDAKNRYGGENGVPCYDKNRVILQNRKNDYIHASWINFPTSRRYICTQGPLEKKDGNDSTIDDFWTMCLQQKVQFVVMLCNPVEDMDEKCDVYYPVSENSVMKLENMKVVCKSLSTTKLESVNWRVLEVSDKNMKKDKPLLINHLQVMWWPDHSIPDQSDLVVKLLDVLHKDNKDPNPIVVHCSAGVGRTGTFVLIDYALDQIKNVEDVTISGCFEFIRSNRAKAVQEDVQYIFVYHAIMRYCVMKDIVKESDMQKFSRIYRDFKEKHKKKMEKINQKMAAQKK</sequence>
<dbReference type="Gene3D" id="3.90.190.10">
    <property type="entry name" value="Protein tyrosine phosphatase superfamily"/>
    <property type="match status" value="1"/>
</dbReference>
<evidence type="ECO:0000259" key="2">
    <source>
        <dbReference type="PROSITE" id="PS50056"/>
    </source>
</evidence>
<dbReference type="InterPro" id="IPR029021">
    <property type="entry name" value="Prot-tyrosine_phosphatase-like"/>
</dbReference>
<dbReference type="EMBL" id="CANHGI010000002">
    <property type="protein sequence ID" value="CAI5443405.1"/>
    <property type="molecule type" value="Genomic_DNA"/>
</dbReference>
<dbReference type="SUPFAM" id="SSF52799">
    <property type="entry name" value="(Phosphotyrosine protein) phosphatases II"/>
    <property type="match status" value="1"/>
</dbReference>
<keyword evidence="4" id="KW-1185">Reference proteome</keyword>
<evidence type="ECO:0000259" key="1">
    <source>
        <dbReference type="PROSITE" id="PS50055"/>
    </source>
</evidence>
<feature type="domain" description="Tyrosine specific protein phosphatases" evidence="2">
    <location>
        <begin position="238"/>
        <end position="308"/>
    </location>
</feature>
<dbReference type="PANTHER" id="PTHR46163">
    <property type="entry name" value="TYROSINE-PROTEIN PHOSPHATASE-RELATED"/>
    <property type="match status" value="1"/>
</dbReference>
<protein>
    <recommendedName>
        <fullName evidence="5">Protein-tyrosine-phosphatase</fullName>
    </recommendedName>
</protein>
<dbReference type="OrthoDB" id="10253954at2759"/>
<dbReference type="Pfam" id="PF00102">
    <property type="entry name" value="Y_phosphatase"/>
    <property type="match status" value="1"/>
</dbReference>
<dbReference type="SMART" id="SM00404">
    <property type="entry name" value="PTPc_motif"/>
    <property type="match status" value="1"/>
</dbReference>
<evidence type="ECO:0008006" key="5">
    <source>
        <dbReference type="Google" id="ProtNLM"/>
    </source>
</evidence>
<reference evidence="3" key="1">
    <citation type="submission" date="2022-11" db="EMBL/GenBank/DDBJ databases">
        <authorList>
            <person name="Kikuchi T."/>
        </authorList>
    </citation>
    <scope>NUCLEOTIDE SEQUENCE</scope>
    <source>
        <strain evidence="3">PS1010</strain>
    </source>
</reference>
<evidence type="ECO:0000313" key="4">
    <source>
        <dbReference type="Proteomes" id="UP001152747"/>
    </source>
</evidence>
<dbReference type="InterPro" id="IPR000387">
    <property type="entry name" value="Tyr_Pase_dom"/>
</dbReference>
<dbReference type="PROSITE" id="PS50055">
    <property type="entry name" value="TYR_PHOSPHATASE_PTP"/>
    <property type="match status" value="1"/>
</dbReference>
<dbReference type="SMART" id="SM00194">
    <property type="entry name" value="PTPc"/>
    <property type="match status" value="1"/>
</dbReference>
<dbReference type="PRINTS" id="PR00700">
    <property type="entry name" value="PRTYPHPHTASE"/>
</dbReference>
<dbReference type="InterPro" id="IPR000242">
    <property type="entry name" value="PTP_cat"/>
</dbReference>
<comment type="caution">
    <text evidence="3">The sequence shown here is derived from an EMBL/GenBank/DDBJ whole genome shotgun (WGS) entry which is preliminary data.</text>
</comment>
<evidence type="ECO:0000313" key="3">
    <source>
        <dbReference type="EMBL" id="CAI5443405.1"/>
    </source>
</evidence>
<name>A0A9P1IE64_9PELO</name>
<dbReference type="InterPro" id="IPR052782">
    <property type="entry name" value="Oocyte-zygote_transition_reg"/>
</dbReference>
<dbReference type="AlphaFoldDB" id="A0A9P1IE64"/>
<dbReference type="CDD" id="cd00047">
    <property type="entry name" value="PTPc"/>
    <property type="match status" value="1"/>
</dbReference>
<dbReference type="InterPro" id="IPR016130">
    <property type="entry name" value="Tyr_Pase_AS"/>
</dbReference>
<dbReference type="PROSITE" id="PS50056">
    <property type="entry name" value="TYR_PHOSPHATASE_2"/>
    <property type="match status" value="1"/>
</dbReference>
<accession>A0A9P1IE64</accession>
<proteinExistence type="predicted"/>
<feature type="domain" description="Tyrosine-protein phosphatase" evidence="1">
    <location>
        <begin position="52"/>
        <end position="317"/>
    </location>
</feature>
<dbReference type="Proteomes" id="UP001152747">
    <property type="component" value="Unassembled WGS sequence"/>
</dbReference>
<dbReference type="PROSITE" id="PS00383">
    <property type="entry name" value="TYR_PHOSPHATASE_1"/>
    <property type="match status" value="1"/>
</dbReference>
<dbReference type="InterPro" id="IPR003595">
    <property type="entry name" value="Tyr_Pase_cat"/>
</dbReference>
<dbReference type="GO" id="GO:0004725">
    <property type="term" value="F:protein tyrosine phosphatase activity"/>
    <property type="evidence" value="ECO:0007669"/>
    <property type="project" value="InterPro"/>
</dbReference>
<organism evidence="3 4">
    <name type="scientific">Caenorhabditis angaria</name>
    <dbReference type="NCBI Taxonomy" id="860376"/>
    <lineage>
        <taxon>Eukaryota</taxon>
        <taxon>Metazoa</taxon>
        <taxon>Ecdysozoa</taxon>
        <taxon>Nematoda</taxon>
        <taxon>Chromadorea</taxon>
        <taxon>Rhabditida</taxon>
        <taxon>Rhabditina</taxon>
        <taxon>Rhabditomorpha</taxon>
        <taxon>Rhabditoidea</taxon>
        <taxon>Rhabditidae</taxon>
        <taxon>Peloderinae</taxon>
        <taxon>Caenorhabditis</taxon>
    </lineage>
</organism>
<gene>
    <name evidence="3" type="ORF">CAMP_LOCUS6042</name>
</gene>